<dbReference type="AlphaFoldDB" id="A0A8D1WML8"/>
<dbReference type="Ensembl" id="ENSSSCT00060096596.1">
    <property type="protein sequence ID" value="ENSSSCP00060041835.1"/>
    <property type="gene ID" value="ENSSSCG00060070759.1"/>
</dbReference>
<dbReference type="InterPro" id="IPR013783">
    <property type="entry name" value="Ig-like_fold"/>
</dbReference>
<evidence type="ECO:0000259" key="3">
    <source>
        <dbReference type="Pfam" id="PF07686"/>
    </source>
</evidence>
<dbReference type="Pfam" id="PF07686">
    <property type="entry name" value="V-set"/>
    <property type="match status" value="1"/>
</dbReference>
<dbReference type="SUPFAM" id="SSF48726">
    <property type="entry name" value="Immunoglobulin"/>
    <property type="match status" value="1"/>
</dbReference>
<dbReference type="Gene3D" id="2.60.40.10">
    <property type="entry name" value="Immunoglobulins"/>
    <property type="match status" value="1"/>
</dbReference>
<proteinExistence type="predicted"/>
<organism evidence="4 5">
    <name type="scientific">Sus scrofa</name>
    <name type="common">Pig</name>
    <dbReference type="NCBI Taxonomy" id="9823"/>
    <lineage>
        <taxon>Eukaryota</taxon>
        <taxon>Metazoa</taxon>
        <taxon>Chordata</taxon>
        <taxon>Craniata</taxon>
        <taxon>Vertebrata</taxon>
        <taxon>Euteleostomi</taxon>
        <taxon>Mammalia</taxon>
        <taxon>Eutheria</taxon>
        <taxon>Laurasiatheria</taxon>
        <taxon>Artiodactyla</taxon>
        <taxon>Suina</taxon>
        <taxon>Suidae</taxon>
        <taxon>Sus</taxon>
    </lineage>
</organism>
<sequence>PGRRLIQALNLPWEPGLMDAKVTQTPGYLVKRMGEKVLIECVPDMNHERMFWYRQDPALGLQLLHLSYDANLVEKGDASYGYSVSRKKREGFLLTLESASTNQTSVYLCTSSESIALHHHILSVQKGRCRRGMIQG</sequence>
<keyword evidence="1" id="KW-0732">Signal</keyword>
<protein>
    <recommendedName>
        <fullName evidence="3">Immunoglobulin V-set domain-containing protein</fullName>
    </recommendedName>
</protein>
<dbReference type="GO" id="GO:0002376">
    <property type="term" value="P:immune system process"/>
    <property type="evidence" value="ECO:0007669"/>
    <property type="project" value="UniProtKB-KW"/>
</dbReference>
<accession>A0A8D1WML8</accession>
<dbReference type="InterPro" id="IPR050413">
    <property type="entry name" value="TCR_beta_variable"/>
</dbReference>
<evidence type="ECO:0000313" key="5">
    <source>
        <dbReference type="Proteomes" id="UP000694723"/>
    </source>
</evidence>
<keyword evidence="2" id="KW-0391">Immunity</keyword>
<evidence type="ECO:0000256" key="1">
    <source>
        <dbReference type="ARBA" id="ARBA00022729"/>
    </source>
</evidence>
<reference evidence="4" key="1">
    <citation type="submission" date="2025-08" db="UniProtKB">
        <authorList>
            <consortium name="Ensembl"/>
        </authorList>
    </citation>
    <scope>IDENTIFICATION</scope>
</reference>
<feature type="domain" description="Immunoglobulin V-set" evidence="3">
    <location>
        <begin position="24"/>
        <end position="111"/>
    </location>
</feature>
<dbReference type="PANTHER" id="PTHR23268">
    <property type="entry name" value="T-CELL RECEPTOR BETA CHAIN"/>
    <property type="match status" value="1"/>
</dbReference>
<dbReference type="Proteomes" id="UP000694723">
    <property type="component" value="Unplaced"/>
</dbReference>
<dbReference type="InterPro" id="IPR036179">
    <property type="entry name" value="Ig-like_dom_sf"/>
</dbReference>
<evidence type="ECO:0000313" key="4">
    <source>
        <dbReference type="Ensembl" id="ENSSSCP00060041835.1"/>
    </source>
</evidence>
<evidence type="ECO:0000256" key="2">
    <source>
        <dbReference type="ARBA" id="ARBA00022859"/>
    </source>
</evidence>
<name>A0A8D1WML8_PIG</name>
<dbReference type="InterPro" id="IPR013106">
    <property type="entry name" value="Ig_V-set"/>
</dbReference>
<dbReference type="PANTHER" id="PTHR23268:SF121">
    <property type="entry name" value="T CELL RECEPTOR BETA VARIABLE 28"/>
    <property type="match status" value="1"/>
</dbReference>